<evidence type="ECO:0000313" key="2">
    <source>
        <dbReference type="EMBL" id="HAN29706.1"/>
    </source>
</evidence>
<accession>A0A3C1KU37</accession>
<dbReference type="Proteomes" id="UP000259273">
    <property type="component" value="Unassembled WGS sequence"/>
</dbReference>
<dbReference type="GO" id="GO:0003988">
    <property type="term" value="F:acetyl-CoA C-acyltransferase activity"/>
    <property type="evidence" value="ECO:0007669"/>
    <property type="project" value="UniProtKB-ARBA"/>
</dbReference>
<dbReference type="InterPro" id="IPR016039">
    <property type="entry name" value="Thiolase-like"/>
</dbReference>
<dbReference type="InterPro" id="IPR002155">
    <property type="entry name" value="Thiolase"/>
</dbReference>
<name>A0A3C1KU37_9GAMM</name>
<sequence length="393" mass="42127">MDDIAGVAAITGIGETAVSGPSGREPRQMALEAIAAAIADAGLQPADIDGLMVSGHIADQVTADDFRRHFGTRRPLWFSTDGGAMIWAGTCGHTAATAMLAGKATHIVNVFAVDWASRRAAGTGTPGDWHAGEALKAHLEVPMGWYPQPVYFATFARRYMHEYGLTEEQLATIPLTFRRHANGHPGAVMGGRKLTLEDYLNRPPLAGPLRREDCCLISDGAAAWVMSPTERARDMPQVPAIIDGVGHGRIAGAPYISQQRDMTATPQVFAAPWAYAMANTSPSEIDVIAVYDCFSSTALMQIEDLGFCRKGDGGSFIQDNRLHHTRPRQEGGIPCNTHGGLLSHSYLLGASHVVELVKQLRGSAANPVTDARRAVYAGFTADESSTLILRRGR</sequence>
<comment type="caution">
    <text evidence="2">The sequence shown here is derived from an EMBL/GenBank/DDBJ whole genome shotgun (WGS) entry which is preliminary data.</text>
</comment>
<dbReference type="PIRSF" id="PIRSF000429">
    <property type="entry name" value="Ac-CoA_Ac_transf"/>
    <property type="match status" value="1"/>
</dbReference>
<dbReference type="PANTHER" id="PTHR42870:SF1">
    <property type="entry name" value="NON-SPECIFIC LIPID-TRANSFER PROTEIN-LIKE 2"/>
    <property type="match status" value="1"/>
</dbReference>
<protein>
    <recommendedName>
        <fullName evidence="1">Thiolase C-terminal domain-containing protein</fullName>
    </recommendedName>
</protein>
<organism evidence="2 3">
    <name type="scientific">Haliea salexigens</name>
    <dbReference type="NCBI Taxonomy" id="287487"/>
    <lineage>
        <taxon>Bacteria</taxon>
        <taxon>Pseudomonadati</taxon>
        <taxon>Pseudomonadota</taxon>
        <taxon>Gammaproteobacteria</taxon>
        <taxon>Cellvibrionales</taxon>
        <taxon>Halieaceae</taxon>
        <taxon>Haliea</taxon>
    </lineage>
</organism>
<evidence type="ECO:0000313" key="3">
    <source>
        <dbReference type="Proteomes" id="UP000259273"/>
    </source>
</evidence>
<dbReference type="Gene3D" id="3.40.47.10">
    <property type="match status" value="1"/>
</dbReference>
<proteinExistence type="predicted"/>
<dbReference type="Pfam" id="PF22691">
    <property type="entry name" value="Thiolase_C_1"/>
    <property type="match status" value="1"/>
</dbReference>
<dbReference type="STRING" id="1121937.GCA_000423125_01630"/>
<dbReference type="InterPro" id="IPR055140">
    <property type="entry name" value="Thiolase_C_2"/>
</dbReference>
<dbReference type="PANTHER" id="PTHR42870">
    <property type="entry name" value="ACETYL-COA C-ACETYLTRANSFERASE"/>
    <property type="match status" value="1"/>
</dbReference>
<dbReference type="CDD" id="cd00829">
    <property type="entry name" value="SCP-x_thiolase"/>
    <property type="match status" value="1"/>
</dbReference>
<gene>
    <name evidence="2" type="ORF">DCP75_18675</name>
</gene>
<evidence type="ECO:0000259" key="1">
    <source>
        <dbReference type="Pfam" id="PF22691"/>
    </source>
</evidence>
<dbReference type="EMBL" id="DMND01000250">
    <property type="protein sequence ID" value="HAN29706.1"/>
    <property type="molecule type" value="Genomic_DNA"/>
</dbReference>
<feature type="domain" description="Thiolase C-terminal" evidence="1">
    <location>
        <begin position="254"/>
        <end position="390"/>
    </location>
</feature>
<reference evidence="2 3" key="1">
    <citation type="journal article" date="2018" name="Nat. Biotechnol.">
        <title>A standardized bacterial taxonomy based on genome phylogeny substantially revises the tree of life.</title>
        <authorList>
            <person name="Parks D.H."/>
            <person name="Chuvochina M."/>
            <person name="Waite D.W."/>
            <person name="Rinke C."/>
            <person name="Skarshewski A."/>
            <person name="Chaumeil P.A."/>
            <person name="Hugenholtz P."/>
        </authorList>
    </citation>
    <scope>NUCLEOTIDE SEQUENCE [LARGE SCALE GENOMIC DNA]</scope>
    <source>
        <strain evidence="2">UBA9158</strain>
    </source>
</reference>
<dbReference type="AlphaFoldDB" id="A0A3C1KU37"/>
<dbReference type="SUPFAM" id="SSF53901">
    <property type="entry name" value="Thiolase-like"/>
    <property type="match status" value="2"/>
</dbReference>